<dbReference type="Pfam" id="PF00468">
    <property type="entry name" value="Ribosomal_L34"/>
    <property type="match status" value="1"/>
</dbReference>
<dbReference type="AlphaFoldDB" id="A0A7S3NIP4"/>
<dbReference type="EMBL" id="HBIJ01001183">
    <property type="protein sequence ID" value="CAE0360149.1"/>
    <property type="molecule type" value="Transcribed_RNA"/>
</dbReference>
<protein>
    <recommendedName>
        <fullName evidence="4">Large ribosomal subunit protein bL34m</fullName>
    </recommendedName>
</protein>
<evidence type="ECO:0000256" key="2">
    <source>
        <dbReference type="ARBA" id="ARBA00022980"/>
    </source>
</evidence>
<evidence type="ECO:0000256" key="1">
    <source>
        <dbReference type="ARBA" id="ARBA00010111"/>
    </source>
</evidence>
<organism evidence="5">
    <name type="scientific">Aureoumbra lagunensis</name>
    <dbReference type="NCBI Taxonomy" id="44058"/>
    <lineage>
        <taxon>Eukaryota</taxon>
        <taxon>Sar</taxon>
        <taxon>Stramenopiles</taxon>
        <taxon>Ochrophyta</taxon>
        <taxon>Pelagophyceae</taxon>
        <taxon>Pelagomonadales</taxon>
        <taxon>Aureoumbra</taxon>
    </lineage>
</organism>
<name>A0A7S3NIP4_9STRA</name>
<dbReference type="GO" id="GO:0006412">
    <property type="term" value="P:translation"/>
    <property type="evidence" value="ECO:0007669"/>
    <property type="project" value="InterPro"/>
</dbReference>
<dbReference type="PROSITE" id="PS00784">
    <property type="entry name" value="RIBOSOMAL_L34"/>
    <property type="match status" value="1"/>
</dbReference>
<comment type="similarity">
    <text evidence="1">Belongs to the bacterial ribosomal protein bL34 family.</text>
</comment>
<dbReference type="NCBIfam" id="TIGR01030">
    <property type="entry name" value="rpmH_bact"/>
    <property type="match status" value="1"/>
</dbReference>
<dbReference type="Gene3D" id="1.10.287.3980">
    <property type="match status" value="1"/>
</dbReference>
<gene>
    <name evidence="5" type="ORF">ALAG00032_LOCUS878</name>
</gene>
<dbReference type="FunFam" id="1.10.287.3980:FF:000001">
    <property type="entry name" value="Mitochondrial ribosomal protein L34"/>
    <property type="match status" value="1"/>
</dbReference>
<proteinExistence type="inferred from homology"/>
<accession>A0A7S3NIP4</accession>
<dbReference type="InterPro" id="IPR000271">
    <property type="entry name" value="Ribosomal_bL34"/>
</dbReference>
<dbReference type="GO" id="GO:0005762">
    <property type="term" value="C:mitochondrial large ribosomal subunit"/>
    <property type="evidence" value="ECO:0007669"/>
    <property type="project" value="TreeGrafter"/>
</dbReference>
<dbReference type="PANTHER" id="PTHR14503:SF4">
    <property type="entry name" value="LARGE RIBOSOMAL SUBUNIT PROTEIN BL34M"/>
    <property type="match status" value="1"/>
</dbReference>
<dbReference type="HAMAP" id="MF_00391">
    <property type="entry name" value="Ribosomal_bL34"/>
    <property type="match status" value="1"/>
</dbReference>
<dbReference type="PANTHER" id="PTHR14503">
    <property type="entry name" value="MITOCHONDRIAL RIBOSOMAL PROTEIN 34 FAMILY MEMBER"/>
    <property type="match status" value="1"/>
</dbReference>
<evidence type="ECO:0000313" key="5">
    <source>
        <dbReference type="EMBL" id="CAE0360149.1"/>
    </source>
</evidence>
<keyword evidence="2" id="KW-0689">Ribosomal protein</keyword>
<dbReference type="GO" id="GO:0003735">
    <property type="term" value="F:structural constituent of ribosome"/>
    <property type="evidence" value="ECO:0007669"/>
    <property type="project" value="InterPro"/>
</dbReference>
<sequence>MMVLRNTGIRLSGRMFLRKSARLPRSSLSVWFSGESYPPLMPNRNENTLEFPSLNESNQPFKGPGEIIDGWTSSTGISDQELFYNRVFMPHFFPIPDTNDTVKNNINSEPITKQAIKRTFQPSIIRRKRKHGFLSRINSKKGRKIINRRKNKGRWRISA</sequence>
<reference evidence="5" key="1">
    <citation type="submission" date="2021-01" db="EMBL/GenBank/DDBJ databases">
        <authorList>
            <person name="Corre E."/>
            <person name="Pelletier E."/>
            <person name="Niang G."/>
            <person name="Scheremetjew M."/>
            <person name="Finn R."/>
            <person name="Kale V."/>
            <person name="Holt S."/>
            <person name="Cochrane G."/>
            <person name="Meng A."/>
            <person name="Brown T."/>
            <person name="Cohen L."/>
        </authorList>
    </citation>
    <scope>NUCLEOTIDE SEQUENCE</scope>
    <source>
        <strain evidence="5">CCMP1510</strain>
    </source>
</reference>
<evidence type="ECO:0000256" key="3">
    <source>
        <dbReference type="ARBA" id="ARBA00023274"/>
    </source>
</evidence>
<evidence type="ECO:0000256" key="4">
    <source>
        <dbReference type="ARBA" id="ARBA00035274"/>
    </source>
</evidence>
<dbReference type="InterPro" id="IPR020939">
    <property type="entry name" value="Ribosomal_bL34_CS"/>
</dbReference>
<keyword evidence="3" id="KW-0687">Ribonucleoprotein</keyword>